<evidence type="ECO:0000256" key="1">
    <source>
        <dbReference type="SAM" id="SignalP"/>
    </source>
</evidence>
<sequence>MHGPVPLLPLALVCTAQPLPPLSPPRPPPACHTTTRTIITYRTSTSTIIRIISPIYCGRYCCSRSNTRYRRRRRR</sequence>
<feature type="chain" id="PRO_5014850455" evidence="1">
    <location>
        <begin position="17"/>
        <end position="75"/>
    </location>
</feature>
<organism evidence="2">
    <name type="scientific">Anopheles darlingi</name>
    <name type="common">Mosquito</name>
    <dbReference type="NCBI Taxonomy" id="43151"/>
    <lineage>
        <taxon>Eukaryota</taxon>
        <taxon>Metazoa</taxon>
        <taxon>Ecdysozoa</taxon>
        <taxon>Arthropoda</taxon>
        <taxon>Hexapoda</taxon>
        <taxon>Insecta</taxon>
        <taxon>Pterygota</taxon>
        <taxon>Neoptera</taxon>
        <taxon>Endopterygota</taxon>
        <taxon>Diptera</taxon>
        <taxon>Nematocera</taxon>
        <taxon>Culicoidea</taxon>
        <taxon>Culicidae</taxon>
        <taxon>Anophelinae</taxon>
        <taxon>Anopheles</taxon>
    </lineage>
</organism>
<dbReference type="AlphaFoldDB" id="A0A2M4DPM6"/>
<name>A0A2M4DPM6_ANODA</name>
<feature type="signal peptide" evidence="1">
    <location>
        <begin position="1"/>
        <end position="16"/>
    </location>
</feature>
<keyword evidence="1" id="KW-0732">Signal</keyword>
<accession>A0A2M4DPM6</accession>
<dbReference type="EMBL" id="GGFL01015358">
    <property type="protein sequence ID" value="MBW79536.1"/>
    <property type="molecule type" value="Transcribed_RNA"/>
</dbReference>
<evidence type="ECO:0000313" key="2">
    <source>
        <dbReference type="EMBL" id="MBW79536.1"/>
    </source>
</evidence>
<proteinExistence type="predicted"/>
<reference evidence="2" key="1">
    <citation type="submission" date="2018-01" db="EMBL/GenBank/DDBJ databases">
        <title>An insight into the sialome of Amazonian anophelines.</title>
        <authorList>
            <person name="Ribeiro J.M."/>
            <person name="Scarpassa V."/>
            <person name="Calvo E."/>
        </authorList>
    </citation>
    <scope>NUCLEOTIDE SEQUENCE</scope>
</reference>
<protein>
    <submittedName>
        <fullName evidence="2">Putative secreted protein</fullName>
    </submittedName>
</protein>